<evidence type="ECO:0000313" key="1">
    <source>
        <dbReference type="EMBL" id="RZC18427.1"/>
    </source>
</evidence>
<dbReference type="Proteomes" id="UP000292052">
    <property type="component" value="Unassembled WGS sequence"/>
</dbReference>
<accession>A0A482VG04</accession>
<dbReference type="EMBL" id="QDEB01104109">
    <property type="protein sequence ID" value="RZC18427.1"/>
    <property type="molecule type" value="Genomic_DNA"/>
</dbReference>
<dbReference type="AlphaFoldDB" id="A0A482VG04"/>
<reference evidence="1 2" key="1">
    <citation type="submission" date="2017-03" db="EMBL/GenBank/DDBJ databases">
        <title>Genome of the blue death feigning beetle - Asbolus verrucosus.</title>
        <authorList>
            <person name="Rider S.D."/>
        </authorList>
    </citation>
    <scope>NUCLEOTIDE SEQUENCE [LARGE SCALE GENOMIC DNA]</scope>
    <source>
        <strain evidence="1">Butters</strain>
        <tissue evidence="1">Head and leg muscle</tissue>
    </source>
</reference>
<protein>
    <submittedName>
        <fullName evidence="1">Uncharacterized protein</fullName>
    </submittedName>
</protein>
<gene>
    <name evidence="1" type="ORF">BDFB_007195</name>
</gene>
<sequence>MDGFEFGSDLQELHSKIAAQFEQYKEELSSQEHPNINRLLYKLNVDSDILLYKVKYETEKYLKDYLKDKENVSAINDASSIKAKKTECLIKLQTLTSMLTCHIINDYNTKMEKKEQPSKRQQN</sequence>
<dbReference type="OrthoDB" id="10430437at2759"/>
<organism evidence="1 2">
    <name type="scientific">Asbolus verrucosus</name>
    <name type="common">Desert ironclad beetle</name>
    <dbReference type="NCBI Taxonomy" id="1661398"/>
    <lineage>
        <taxon>Eukaryota</taxon>
        <taxon>Metazoa</taxon>
        <taxon>Ecdysozoa</taxon>
        <taxon>Arthropoda</taxon>
        <taxon>Hexapoda</taxon>
        <taxon>Insecta</taxon>
        <taxon>Pterygota</taxon>
        <taxon>Neoptera</taxon>
        <taxon>Endopterygota</taxon>
        <taxon>Coleoptera</taxon>
        <taxon>Polyphaga</taxon>
        <taxon>Cucujiformia</taxon>
        <taxon>Tenebrionidae</taxon>
        <taxon>Pimeliinae</taxon>
        <taxon>Asbolus</taxon>
    </lineage>
</organism>
<name>A0A482VG04_ASBVE</name>
<keyword evidence="2" id="KW-1185">Reference proteome</keyword>
<proteinExistence type="predicted"/>
<comment type="caution">
    <text evidence="1">The sequence shown here is derived from an EMBL/GenBank/DDBJ whole genome shotgun (WGS) entry which is preliminary data.</text>
</comment>
<evidence type="ECO:0000313" key="2">
    <source>
        <dbReference type="Proteomes" id="UP000292052"/>
    </source>
</evidence>